<evidence type="ECO:0000256" key="9">
    <source>
        <dbReference type="HAMAP-Rule" id="MF_03101"/>
    </source>
</evidence>
<feature type="binding site" evidence="9">
    <location>
        <position position="218"/>
    </location>
    <ligand>
        <name>Fe cation</name>
        <dbReference type="ChEBI" id="CHEBI:24875"/>
        <label>2</label>
    </ligand>
</feature>
<feature type="region of interest" description="Disordered" evidence="10">
    <location>
        <begin position="331"/>
        <end position="351"/>
    </location>
</feature>
<evidence type="ECO:0000256" key="7">
    <source>
        <dbReference type="ARBA" id="ARBA00023033"/>
    </source>
</evidence>
<feature type="binding site" evidence="9">
    <location>
        <position position="219"/>
    </location>
    <ligand>
        <name>Fe cation</name>
        <dbReference type="ChEBI" id="CHEBI:24875"/>
        <label>2</label>
    </ligand>
</feature>
<comment type="similarity">
    <text evidence="9">Belongs to the deoxyhypusine hydroxylase family.</text>
</comment>
<dbReference type="InterPro" id="IPR004155">
    <property type="entry name" value="PBS_lyase_HEAT"/>
</dbReference>
<feature type="binding site" evidence="9">
    <location>
        <position position="96"/>
    </location>
    <ligand>
        <name>Fe cation</name>
        <dbReference type="ChEBI" id="CHEBI:24875"/>
        <label>1</label>
    </ligand>
</feature>
<accession>A0ABZ2ALH8</accession>
<keyword evidence="4" id="KW-0677">Repeat</keyword>
<feature type="region of interest" description="Disordered" evidence="10">
    <location>
        <begin position="142"/>
        <end position="163"/>
    </location>
</feature>
<dbReference type="RefSeq" id="XP_064718643.1">
    <property type="nucleotide sequence ID" value="XM_064862571.1"/>
</dbReference>
<dbReference type="InterPro" id="IPR011989">
    <property type="entry name" value="ARM-like"/>
</dbReference>
<comment type="subcellular location">
    <subcellularLocation>
        <location evidence="9">Cytoplasm</location>
    </subcellularLocation>
    <subcellularLocation>
        <location evidence="9">Nucleus</location>
    </subcellularLocation>
</comment>
<evidence type="ECO:0000313" key="11">
    <source>
        <dbReference type="EMBL" id="WVO19403.1"/>
    </source>
</evidence>
<dbReference type="GeneID" id="89987459"/>
<dbReference type="Pfam" id="PF13646">
    <property type="entry name" value="HEAT_2"/>
    <property type="match status" value="2"/>
</dbReference>
<dbReference type="InterPro" id="IPR016024">
    <property type="entry name" value="ARM-type_fold"/>
</dbReference>
<keyword evidence="9" id="KW-0963">Cytoplasm</keyword>
<keyword evidence="12" id="KW-1185">Reference proteome</keyword>
<evidence type="ECO:0000256" key="1">
    <source>
        <dbReference type="ARBA" id="ARBA00000068"/>
    </source>
</evidence>
<comment type="catalytic activity">
    <reaction evidence="1 9">
        <text>[eIF5A protein]-deoxyhypusine + AH2 + O2 = [eIF5A protein]-hypusine + A + H2O</text>
        <dbReference type="Rhea" id="RHEA:14101"/>
        <dbReference type="Rhea" id="RHEA-COMP:10144"/>
        <dbReference type="Rhea" id="RHEA-COMP:12592"/>
        <dbReference type="ChEBI" id="CHEBI:13193"/>
        <dbReference type="ChEBI" id="CHEBI:15377"/>
        <dbReference type="ChEBI" id="CHEBI:15379"/>
        <dbReference type="ChEBI" id="CHEBI:17499"/>
        <dbReference type="ChEBI" id="CHEBI:82657"/>
        <dbReference type="ChEBI" id="CHEBI:91175"/>
        <dbReference type="EC" id="1.14.99.29"/>
    </reaction>
</comment>
<evidence type="ECO:0000256" key="8">
    <source>
        <dbReference type="ARBA" id="ARBA00023256"/>
    </source>
</evidence>
<evidence type="ECO:0000256" key="6">
    <source>
        <dbReference type="ARBA" id="ARBA00023004"/>
    </source>
</evidence>
<keyword evidence="5 9" id="KW-0560">Oxidoreductase</keyword>
<comment type="pathway">
    <text evidence="2 9">Protein modification; eIF5A hypusination.</text>
</comment>
<feature type="binding site" evidence="9">
    <location>
        <position position="61"/>
    </location>
    <ligand>
        <name>Fe cation</name>
        <dbReference type="ChEBI" id="CHEBI:24875"/>
        <label>1</label>
    </ligand>
</feature>
<dbReference type="HAMAP" id="MF_03101">
    <property type="entry name" value="Deoxyhypusine_hydroxylase"/>
    <property type="match status" value="1"/>
</dbReference>
<feature type="binding site" evidence="9">
    <location>
        <position position="252"/>
    </location>
    <ligand>
        <name>Fe cation</name>
        <dbReference type="ChEBI" id="CHEBI:24875"/>
        <label>2</label>
    </ligand>
</feature>
<comment type="cofactor">
    <cofactor evidence="9">
        <name>Fe(2+)</name>
        <dbReference type="ChEBI" id="CHEBI:29033"/>
    </cofactor>
    <text evidence="9">Binds 2 Fe(2+) ions per subunit.</text>
</comment>
<evidence type="ECO:0000313" key="12">
    <source>
        <dbReference type="Proteomes" id="UP001432216"/>
    </source>
</evidence>
<evidence type="ECO:0000256" key="3">
    <source>
        <dbReference type="ARBA" id="ARBA00022723"/>
    </source>
</evidence>
<keyword evidence="3 9" id="KW-0479">Metal-binding</keyword>
<gene>
    <name evidence="9" type="primary">LIA1</name>
    <name evidence="11" type="ORF">IAS62_000683</name>
</gene>
<sequence>MSVQVSPEQMATLKATLLNTPGNVPLHERFRALFMLKAVGGHAVVDIISEGLKDPSPLLKHELAYVLGQLLDTRAIPTLSRVLENPTGEHCAMVRHEAAEALGAIGAEESLPILKKYMQDENRQVRETCEVAVSKIEFDLSDEGKKTKPNPDFPTIDPAPSAAPSDIPSLRADLLNTSLPLFQRYRAMFALRDFGAGSKEAVEALADGFRDGSALFRHEIAYIFGQLSSPYSIPSLLSRLRDAKEDDMVRHEAAEALGGIASDGVESHIPGIVLSEDERLPPAGGVLAVLREWAVKPDAPTVVRESCQVAIDMWEYENSPDQFNPLDALSAKQQEREKSGKANTTGMERSAHGALAAMGVAA</sequence>
<keyword evidence="6 9" id="KW-0408">Iron</keyword>
<dbReference type="PANTHER" id="PTHR12697:SF5">
    <property type="entry name" value="DEOXYHYPUSINE HYDROXYLASE"/>
    <property type="match status" value="1"/>
</dbReference>
<evidence type="ECO:0000256" key="4">
    <source>
        <dbReference type="ARBA" id="ARBA00022737"/>
    </source>
</evidence>
<protein>
    <recommendedName>
        <fullName evidence="9">Deoxyhypusine hydroxylase</fullName>
        <shortName evidence="9">DOHH</shortName>
        <ecNumber evidence="9">1.14.99.29</ecNumber>
    </recommendedName>
    <alternativeName>
        <fullName evidence="9">Deoxyhypusine dioxygenase</fullName>
    </alternativeName>
    <alternativeName>
        <fullName evidence="9">Deoxyhypusine monooxygenase</fullName>
    </alternativeName>
</protein>
<feature type="binding site" evidence="9">
    <location>
        <position position="97"/>
    </location>
    <ligand>
        <name>Fe cation</name>
        <dbReference type="ChEBI" id="CHEBI:24875"/>
        <label>1</label>
    </ligand>
</feature>
<evidence type="ECO:0000256" key="2">
    <source>
        <dbReference type="ARBA" id="ARBA00005041"/>
    </source>
</evidence>
<keyword evidence="7 9" id="KW-0503">Monooxygenase</keyword>
<dbReference type="Proteomes" id="UP001432216">
    <property type="component" value="Chromosome 1"/>
</dbReference>
<dbReference type="EC" id="1.14.99.29" evidence="9"/>
<dbReference type="Gene3D" id="1.25.10.10">
    <property type="entry name" value="Leucine-rich Repeat Variant"/>
    <property type="match status" value="2"/>
</dbReference>
<feature type="binding site" evidence="9">
    <location>
        <position position="251"/>
    </location>
    <ligand>
        <name>Fe cation</name>
        <dbReference type="ChEBI" id="CHEBI:24875"/>
        <label>2</label>
    </ligand>
</feature>
<dbReference type="EMBL" id="CP143806">
    <property type="protein sequence ID" value="WVO19403.1"/>
    <property type="molecule type" value="Genomic_DNA"/>
</dbReference>
<name>A0ABZ2ALH8_9TREE</name>
<dbReference type="SMART" id="SM00567">
    <property type="entry name" value="EZ_HEAT"/>
    <property type="match status" value="6"/>
</dbReference>
<comment type="function">
    <text evidence="9">Catalyzes the hydroxylation of the N(6)-(4-aminobutyl)-L-lysine intermediate to form hypusine, an essential post-translational modification only found in mature eIF-5A factor.</text>
</comment>
<dbReference type="PANTHER" id="PTHR12697">
    <property type="entry name" value="PBS LYASE HEAT-LIKE PROTEIN"/>
    <property type="match status" value="1"/>
</dbReference>
<keyword evidence="9" id="KW-0539">Nucleus</keyword>
<evidence type="ECO:0000256" key="5">
    <source>
        <dbReference type="ARBA" id="ARBA00023002"/>
    </source>
</evidence>
<dbReference type="SUPFAM" id="SSF48371">
    <property type="entry name" value="ARM repeat"/>
    <property type="match status" value="1"/>
</dbReference>
<organism evidence="11 12">
    <name type="scientific">Cryptococcus decagattii</name>
    <dbReference type="NCBI Taxonomy" id="1859122"/>
    <lineage>
        <taxon>Eukaryota</taxon>
        <taxon>Fungi</taxon>
        <taxon>Dikarya</taxon>
        <taxon>Basidiomycota</taxon>
        <taxon>Agaricomycotina</taxon>
        <taxon>Tremellomycetes</taxon>
        <taxon>Tremellales</taxon>
        <taxon>Cryptococcaceae</taxon>
        <taxon>Cryptococcus</taxon>
        <taxon>Cryptococcus gattii species complex</taxon>
    </lineage>
</organism>
<keyword evidence="8 9" id="KW-0386">Hypusine biosynthesis</keyword>
<reference evidence="11 12" key="1">
    <citation type="submission" date="2024-01" db="EMBL/GenBank/DDBJ databases">
        <title>Comparative genomics of Cryptococcus and Kwoniella reveals pathogenesis evolution and contrasting modes of karyotype evolution via chromosome fusion or intercentromeric recombination.</title>
        <authorList>
            <person name="Coelho M.A."/>
            <person name="David-Palma M."/>
            <person name="Shea T."/>
            <person name="Bowers K."/>
            <person name="McGinley-Smith S."/>
            <person name="Mohammad A.W."/>
            <person name="Gnirke A."/>
            <person name="Yurkov A.M."/>
            <person name="Nowrousian M."/>
            <person name="Sun S."/>
            <person name="Cuomo C.A."/>
            <person name="Heitman J."/>
        </authorList>
    </citation>
    <scope>NUCLEOTIDE SEQUENCE [LARGE SCALE GENOMIC DNA]</scope>
    <source>
        <strain evidence="11 12">7685027</strain>
    </source>
</reference>
<feature type="binding site" evidence="9">
    <location>
        <position position="62"/>
    </location>
    <ligand>
        <name>Fe cation</name>
        <dbReference type="ChEBI" id="CHEBI:24875"/>
        <label>1</label>
    </ligand>
</feature>
<proteinExistence type="inferred from homology"/>
<dbReference type="InterPro" id="IPR027517">
    <property type="entry name" value="Deoxyhypusine_hydroxylase"/>
</dbReference>
<evidence type="ECO:0000256" key="10">
    <source>
        <dbReference type="SAM" id="MobiDB-lite"/>
    </source>
</evidence>